<dbReference type="EMBL" id="AP022853">
    <property type="protein sequence ID" value="BCB26470.1"/>
    <property type="molecule type" value="Genomic_DNA"/>
</dbReference>
<sequence>MKKLSILIALATATLAVLFSIPAMADVGALAWSPGGMGGMPLIALGGMIINADTLRALQQGFNAAFMQGFGSVKSTLDLIAMRVPSSTLTENYGWMKELPGMREWIGQRVINNLESAGAQLTNKHYEHTIGVDRDNISDDRLGIFTPMFSIQGETVARHPDELVWGMLPKGFTTKGFDGQYFFDTDHVGYTAEGVETSWSNTGGGAGAPWFLMDLSRSFMKPMILQDRQKAEFVSLNRPDDTNVFMDRTFLFGVDARYVAGFGFHQLAYGSKAALDAASFAAARLDLETQRRPDGTPLPVMASHLVTGPSNRAAAEAVLMKEYLAAGETNTNYKAVNLVIDPRLG</sequence>
<evidence type="ECO:0000313" key="3">
    <source>
        <dbReference type="EMBL" id="BCB26470.1"/>
    </source>
</evidence>
<dbReference type="AlphaFoldDB" id="A0A6F8VAW3"/>
<evidence type="ECO:0000313" key="4">
    <source>
        <dbReference type="Proteomes" id="UP000502260"/>
    </source>
</evidence>
<accession>A0A6F8VAW3</accession>
<evidence type="ECO:0000256" key="1">
    <source>
        <dbReference type="SAM" id="SignalP"/>
    </source>
</evidence>
<dbReference type="KEGG" id="slac:SKTS_13560"/>
<proteinExistence type="predicted"/>
<gene>
    <name evidence="3" type="primary">gpT</name>
    <name evidence="3" type="ORF">SKTS_13560</name>
</gene>
<feature type="chain" id="PRO_5026117993" evidence="1">
    <location>
        <begin position="26"/>
        <end position="345"/>
    </location>
</feature>
<feature type="domain" description="Bacteriophage Mu GpT" evidence="2">
    <location>
        <begin position="55"/>
        <end position="342"/>
    </location>
</feature>
<organism evidence="3 4">
    <name type="scientific">Sulfurimicrobium lacus</name>
    <dbReference type="NCBI Taxonomy" id="2715678"/>
    <lineage>
        <taxon>Bacteria</taxon>
        <taxon>Pseudomonadati</taxon>
        <taxon>Pseudomonadota</taxon>
        <taxon>Betaproteobacteria</taxon>
        <taxon>Nitrosomonadales</taxon>
        <taxon>Sulfuricellaceae</taxon>
        <taxon>Sulfurimicrobium</taxon>
    </lineage>
</organism>
<keyword evidence="4" id="KW-1185">Reference proteome</keyword>
<protein>
    <submittedName>
        <fullName evidence="3">Phage head protein</fullName>
    </submittedName>
</protein>
<name>A0A6F8VAW3_9PROT</name>
<reference evidence="4" key="1">
    <citation type="submission" date="2020-03" db="EMBL/GenBank/DDBJ databases">
        <title>Complete genome sequence of sulfur-oxidizing bacterium skT11.</title>
        <authorList>
            <person name="Kanda M."/>
            <person name="Kojima H."/>
            <person name="Fukui M."/>
        </authorList>
    </citation>
    <scope>NUCLEOTIDE SEQUENCE [LARGE SCALE GENOMIC DNA]</scope>
    <source>
        <strain evidence="4">skT11</strain>
    </source>
</reference>
<keyword evidence="1" id="KW-0732">Signal</keyword>
<evidence type="ECO:0000259" key="2">
    <source>
        <dbReference type="Pfam" id="PF10124"/>
    </source>
</evidence>
<dbReference type="Proteomes" id="UP000502260">
    <property type="component" value="Chromosome"/>
</dbReference>
<feature type="signal peptide" evidence="1">
    <location>
        <begin position="1"/>
        <end position="25"/>
    </location>
</feature>
<dbReference type="RefSeq" id="WP_173062233.1">
    <property type="nucleotide sequence ID" value="NZ_AP022853.1"/>
</dbReference>
<dbReference type="Pfam" id="PF10124">
    <property type="entry name" value="Mu-like_gpT"/>
    <property type="match status" value="1"/>
</dbReference>
<dbReference type="InterPro" id="IPR018774">
    <property type="entry name" value="Phage_Mu_GpT"/>
</dbReference>